<evidence type="ECO:0000256" key="7">
    <source>
        <dbReference type="ARBA" id="ARBA00022777"/>
    </source>
</evidence>
<evidence type="ECO:0000256" key="13">
    <source>
        <dbReference type="PIRNR" id="PIRNR000641"/>
    </source>
</evidence>
<evidence type="ECO:0000256" key="14">
    <source>
        <dbReference type="PROSITE-ProRule" id="PRU10141"/>
    </source>
</evidence>
<protein>
    <recommendedName>
        <fullName evidence="13">Receptor-like serine/threonine-protein kinase</fullName>
        <ecNumber evidence="13">2.7.11.1</ecNumber>
    </recommendedName>
</protein>
<evidence type="ECO:0000256" key="5">
    <source>
        <dbReference type="ARBA" id="ARBA00022729"/>
    </source>
</evidence>
<dbReference type="Pfam" id="PF01453">
    <property type="entry name" value="B_lectin"/>
    <property type="match status" value="1"/>
</dbReference>
<dbReference type="Gene3D" id="1.10.510.10">
    <property type="entry name" value="Transferase(Phosphotransferase) domain 1"/>
    <property type="match status" value="1"/>
</dbReference>
<dbReference type="PANTHER" id="PTHR27002">
    <property type="entry name" value="RECEPTOR-LIKE SERINE/THREONINE-PROTEIN KINASE SD1-8"/>
    <property type="match status" value="1"/>
</dbReference>
<dbReference type="OrthoDB" id="4062651at2759"/>
<dbReference type="PROSITE" id="PS50948">
    <property type="entry name" value="PAN"/>
    <property type="match status" value="1"/>
</dbReference>
<dbReference type="SMART" id="SM00473">
    <property type="entry name" value="PAN_AP"/>
    <property type="match status" value="1"/>
</dbReference>
<dbReference type="GO" id="GO:0005524">
    <property type="term" value="F:ATP binding"/>
    <property type="evidence" value="ECO:0007669"/>
    <property type="project" value="UniProtKB-UniRule"/>
</dbReference>
<feature type="domain" description="Protein kinase" evidence="17">
    <location>
        <begin position="412"/>
        <end position="729"/>
    </location>
</feature>
<evidence type="ECO:0000313" key="21">
    <source>
        <dbReference type="Proteomes" id="UP001153076"/>
    </source>
</evidence>
<dbReference type="SUPFAM" id="SSF51110">
    <property type="entry name" value="alpha-D-mannose-specific plant lectins"/>
    <property type="match status" value="1"/>
</dbReference>
<dbReference type="InterPro" id="IPR011009">
    <property type="entry name" value="Kinase-like_dom_sf"/>
</dbReference>
<keyword evidence="21" id="KW-1185">Reference proteome</keyword>
<evidence type="ECO:0000256" key="12">
    <source>
        <dbReference type="ARBA" id="ARBA00048679"/>
    </source>
</evidence>
<keyword evidence="10" id="KW-0325">Glycoprotein</keyword>
<dbReference type="Pfam" id="PF00069">
    <property type="entry name" value="Pkinase"/>
    <property type="match status" value="1"/>
</dbReference>
<dbReference type="PROSITE" id="PS50927">
    <property type="entry name" value="BULB_LECTIN"/>
    <property type="match status" value="1"/>
</dbReference>
<keyword evidence="3 13" id="KW-0723">Serine/threonine-protein kinase</keyword>
<evidence type="ECO:0000256" key="1">
    <source>
        <dbReference type="ARBA" id="ARBA00004251"/>
    </source>
</evidence>
<dbReference type="SMART" id="SM00220">
    <property type="entry name" value="S_TKc"/>
    <property type="match status" value="1"/>
</dbReference>
<dbReference type="Pfam" id="PF08276">
    <property type="entry name" value="PAN_2"/>
    <property type="match status" value="1"/>
</dbReference>
<dbReference type="FunFam" id="1.10.510.10:FF:000060">
    <property type="entry name" value="G-type lectin S-receptor-like serine/threonine-protein kinase"/>
    <property type="match status" value="1"/>
</dbReference>
<evidence type="ECO:0000259" key="18">
    <source>
        <dbReference type="PROSITE" id="PS50927"/>
    </source>
</evidence>
<dbReference type="EMBL" id="JAKOGI010000056">
    <property type="protein sequence ID" value="KAJ8446420.1"/>
    <property type="molecule type" value="Genomic_DNA"/>
</dbReference>
<feature type="domain" description="Bulb-type lectin" evidence="18">
    <location>
        <begin position="30"/>
        <end position="176"/>
    </location>
</feature>
<reference evidence="20" key="1">
    <citation type="submission" date="2022-04" db="EMBL/GenBank/DDBJ databases">
        <title>Carnegiea gigantea Genome sequencing and assembly v2.</title>
        <authorList>
            <person name="Copetti D."/>
            <person name="Sanderson M.J."/>
            <person name="Burquez A."/>
            <person name="Wojciechowski M.F."/>
        </authorList>
    </citation>
    <scope>NUCLEOTIDE SEQUENCE</scope>
    <source>
        <strain evidence="20">SGP5-SGP5p</strain>
        <tissue evidence="20">Aerial part</tissue>
    </source>
</reference>
<keyword evidence="4 13" id="KW-0808">Transferase</keyword>
<feature type="region of interest" description="Disordered" evidence="15">
    <location>
        <begin position="728"/>
        <end position="771"/>
    </location>
</feature>
<keyword evidence="8 13" id="KW-0067">ATP-binding</keyword>
<keyword evidence="7 13" id="KW-0418">Kinase</keyword>
<sequence length="771" mass="87207">MTLRKQEYPLVNALWHFFFCCFVISARSQTDTLGHGQQLKDGEHLISAGRVFTLGFFTPGEKETVDNLNSEGSFTQVDGAGYFNPVTIRNRFIGIWYTYDSSKKPVWVANRGKPISGTSGKLEIDKNGDLKISQHGSSPIMLNSNQGSARILGILTDSGNFVLREVNSDGLAGGKVMWQSFDYPTDILIPGMRLGFSFRTGKNWSLTSWVNDEVPVQGAFTLGADLNGTAQLILWRRGEIHWRSGIWHARRFANLQDYLYQFECVSNKDERYFIFSAVNNWYVTFPMYQVNWDGEISTSDPSSESSRKGLRMNTHTLINCRNKYSGGTYIGCVEHKLPECRRRKWFERSRGYVKSEGFKLDERKNILGVNDCEAKCLNNCSCVAYAFIYPNGTGCELWSNMTQLLEDGSIGYRELYFQREGSLEGYFILRSLKANLQKLDRHVQQSLEAGTRQMDQMSLTDLGSSSGYSVKLLRNKKVRTMAKKSHGIKVFTFESMVKATDNFSFSNRLGQGGFGIVYKGMLEDGHEIAIKRLSRTSKQDSSRKALLTWKKRFNIIDGVAQGLLYLHKYSRLKIIHRDLKSGNILLDEEMNPKISDFGMARIFEQNKSQAKTGRVVGTPGYMSPEYRIDGYFSVKSDVFSFGILLLEIITGKKNHGSHCSDRPLNLVGYTWELWIGNRGSELIDQTLNLSSFDHAEAMRCMNVGLLCTQEHPADRPTMSTVVAMIHSESSQLPRPKKPAFFVGDGLPHTEHPRDLENASLNDASISKMEAR</sequence>
<dbReference type="PIRSF" id="PIRSF000641">
    <property type="entry name" value="SRK"/>
    <property type="match status" value="1"/>
</dbReference>
<dbReference type="InterPro" id="IPR001480">
    <property type="entry name" value="Bulb-type_lectin_dom"/>
</dbReference>
<dbReference type="Gene3D" id="3.30.200.20">
    <property type="entry name" value="Phosphorylase Kinase, domain 1"/>
    <property type="match status" value="1"/>
</dbReference>
<dbReference type="AlphaFoldDB" id="A0A9Q1KMN3"/>
<keyword evidence="9" id="KW-1015">Disulfide bond</keyword>
<dbReference type="Proteomes" id="UP001153076">
    <property type="component" value="Unassembled WGS sequence"/>
</dbReference>
<dbReference type="PROSITE" id="PS00107">
    <property type="entry name" value="PROTEIN_KINASE_ATP"/>
    <property type="match status" value="1"/>
</dbReference>
<feature type="chain" id="PRO_5040281292" description="Receptor-like serine/threonine-protein kinase" evidence="16">
    <location>
        <begin position="29"/>
        <end position="771"/>
    </location>
</feature>
<dbReference type="CDD" id="cd00028">
    <property type="entry name" value="B_lectin"/>
    <property type="match status" value="1"/>
</dbReference>
<dbReference type="SMART" id="SM00108">
    <property type="entry name" value="B_lectin"/>
    <property type="match status" value="1"/>
</dbReference>
<feature type="signal peptide" evidence="16">
    <location>
        <begin position="1"/>
        <end position="28"/>
    </location>
</feature>
<organism evidence="20 21">
    <name type="scientific">Carnegiea gigantea</name>
    <dbReference type="NCBI Taxonomy" id="171969"/>
    <lineage>
        <taxon>Eukaryota</taxon>
        <taxon>Viridiplantae</taxon>
        <taxon>Streptophyta</taxon>
        <taxon>Embryophyta</taxon>
        <taxon>Tracheophyta</taxon>
        <taxon>Spermatophyta</taxon>
        <taxon>Magnoliopsida</taxon>
        <taxon>eudicotyledons</taxon>
        <taxon>Gunneridae</taxon>
        <taxon>Pentapetalae</taxon>
        <taxon>Caryophyllales</taxon>
        <taxon>Cactineae</taxon>
        <taxon>Cactaceae</taxon>
        <taxon>Cactoideae</taxon>
        <taxon>Echinocereeae</taxon>
        <taxon>Carnegiea</taxon>
    </lineage>
</organism>
<dbReference type="InterPro" id="IPR024171">
    <property type="entry name" value="SRK-like_kinase"/>
</dbReference>
<comment type="caution">
    <text evidence="20">The sequence shown here is derived from an EMBL/GenBank/DDBJ whole genome shotgun (WGS) entry which is preliminary data.</text>
</comment>
<evidence type="ECO:0000256" key="16">
    <source>
        <dbReference type="SAM" id="SignalP"/>
    </source>
</evidence>
<dbReference type="InterPro" id="IPR036426">
    <property type="entry name" value="Bulb-type_lectin_dom_sf"/>
</dbReference>
<evidence type="ECO:0000256" key="8">
    <source>
        <dbReference type="ARBA" id="ARBA00022840"/>
    </source>
</evidence>
<gene>
    <name evidence="20" type="ORF">Cgig2_019313</name>
</gene>
<dbReference type="SUPFAM" id="SSF56112">
    <property type="entry name" value="Protein kinase-like (PK-like)"/>
    <property type="match status" value="1"/>
</dbReference>
<evidence type="ECO:0000256" key="4">
    <source>
        <dbReference type="ARBA" id="ARBA00022679"/>
    </source>
</evidence>
<proteinExistence type="inferred from homology"/>
<dbReference type="InterPro" id="IPR003609">
    <property type="entry name" value="Pan_app"/>
</dbReference>
<dbReference type="SUPFAM" id="SSF57414">
    <property type="entry name" value="Hairpin loop containing domain-like"/>
    <property type="match status" value="1"/>
</dbReference>
<dbReference type="InterPro" id="IPR008271">
    <property type="entry name" value="Ser/Thr_kinase_AS"/>
</dbReference>
<dbReference type="EC" id="2.7.11.1" evidence="13"/>
<dbReference type="GO" id="GO:0005886">
    <property type="term" value="C:plasma membrane"/>
    <property type="evidence" value="ECO:0007669"/>
    <property type="project" value="UniProtKB-SubCell"/>
</dbReference>
<keyword evidence="2" id="KW-0472">Membrane</keyword>
<dbReference type="GO" id="GO:0004674">
    <property type="term" value="F:protein serine/threonine kinase activity"/>
    <property type="evidence" value="ECO:0007669"/>
    <property type="project" value="UniProtKB-KW"/>
</dbReference>
<feature type="domain" description="Apple" evidence="19">
    <location>
        <begin position="340"/>
        <end position="421"/>
    </location>
</feature>
<evidence type="ECO:0000256" key="2">
    <source>
        <dbReference type="ARBA" id="ARBA00022475"/>
    </source>
</evidence>
<comment type="catalytic activity">
    <reaction evidence="11 13">
        <text>L-threonyl-[protein] + ATP = O-phospho-L-threonyl-[protein] + ADP + H(+)</text>
        <dbReference type="Rhea" id="RHEA:46608"/>
        <dbReference type="Rhea" id="RHEA-COMP:11060"/>
        <dbReference type="Rhea" id="RHEA-COMP:11605"/>
        <dbReference type="ChEBI" id="CHEBI:15378"/>
        <dbReference type="ChEBI" id="CHEBI:30013"/>
        <dbReference type="ChEBI" id="CHEBI:30616"/>
        <dbReference type="ChEBI" id="CHEBI:61977"/>
        <dbReference type="ChEBI" id="CHEBI:456216"/>
        <dbReference type="EC" id="2.7.11.1"/>
    </reaction>
</comment>
<dbReference type="Gene3D" id="2.90.10.10">
    <property type="entry name" value="Bulb-type lectin domain"/>
    <property type="match status" value="1"/>
</dbReference>
<comment type="similarity">
    <text evidence="13">Belongs to the protein kinase superfamily. Ser/Thr protein kinase family.</text>
</comment>
<evidence type="ECO:0000256" key="15">
    <source>
        <dbReference type="SAM" id="MobiDB-lite"/>
    </source>
</evidence>
<evidence type="ECO:0000256" key="10">
    <source>
        <dbReference type="ARBA" id="ARBA00023180"/>
    </source>
</evidence>
<dbReference type="PANTHER" id="PTHR27002:SF926">
    <property type="entry name" value="OS07G0535800 PROTEIN"/>
    <property type="match status" value="1"/>
</dbReference>
<dbReference type="PROSITE" id="PS00108">
    <property type="entry name" value="PROTEIN_KINASE_ST"/>
    <property type="match status" value="1"/>
</dbReference>
<evidence type="ECO:0000259" key="19">
    <source>
        <dbReference type="PROSITE" id="PS50948"/>
    </source>
</evidence>
<comment type="catalytic activity">
    <reaction evidence="12 13">
        <text>L-seryl-[protein] + ATP = O-phospho-L-seryl-[protein] + ADP + H(+)</text>
        <dbReference type="Rhea" id="RHEA:17989"/>
        <dbReference type="Rhea" id="RHEA-COMP:9863"/>
        <dbReference type="Rhea" id="RHEA-COMP:11604"/>
        <dbReference type="ChEBI" id="CHEBI:15378"/>
        <dbReference type="ChEBI" id="CHEBI:29999"/>
        <dbReference type="ChEBI" id="CHEBI:30616"/>
        <dbReference type="ChEBI" id="CHEBI:83421"/>
        <dbReference type="ChEBI" id="CHEBI:456216"/>
        <dbReference type="EC" id="2.7.11.1"/>
    </reaction>
</comment>
<dbReference type="InterPro" id="IPR000719">
    <property type="entry name" value="Prot_kinase_dom"/>
</dbReference>
<keyword evidence="5 16" id="KW-0732">Signal</keyword>
<keyword evidence="6 13" id="KW-0547">Nucleotide-binding</keyword>
<dbReference type="PROSITE" id="PS50011">
    <property type="entry name" value="PROTEIN_KINASE_DOM"/>
    <property type="match status" value="1"/>
</dbReference>
<evidence type="ECO:0000256" key="9">
    <source>
        <dbReference type="ARBA" id="ARBA00023157"/>
    </source>
</evidence>
<evidence type="ECO:0000259" key="17">
    <source>
        <dbReference type="PROSITE" id="PS50011"/>
    </source>
</evidence>
<evidence type="ECO:0000256" key="11">
    <source>
        <dbReference type="ARBA" id="ARBA00047899"/>
    </source>
</evidence>
<dbReference type="CDD" id="cd01098">
    <property type="entry name" value="PAN_AP_plant"/>
    <property type="match status" value="1"/>
</dbReference>
<accession>A0A9Q1KMN3</accession>
<comment type="subcellular location">
    <subcellularLocation>
        <location evidence="1">Cell membrane</location>
        <topology evidence="1">Single-pass type I membrane protein</topology>
    </subcellularLocation>
</comment>
<evidence type="ECO:0000313" key="20">
    <source>
        <dbReference type="EMBL" id="KAJ8446420.1"/>
    </source>
</evidence>
<feature type="compositionally biased region" description="Basic and acidic residues" evidence="15">
    <location>
        <begin position="747"/>
        <end position="756"/>
    </location>
</feature>
<evidence type="ECO:0000256" key="6">
    <source>
        <dbReference type="ARBA" id="ARBA00022741"/>
    </source>
</evidence>
<feature type="binding site" evidence="14">
    <location>
        <position position="531"/>
    </location>
    <ligand>
        <name>ATP</name>
        <dbReference type="ChEBI" id="CHEBI:30616"/>
    </ligand>
</feature>
<evidence type="ECO:0000256" key="3">
    <source>
        <dbReference type="ARBA" id="ARBA00022527"/>
    </source>
</evidence>
<name>A0A9Q1KMN3_9CARY</name>
<dbReference type="InterPro" id="IPR017441">
    <property type="entry name" value="Protein_kinase_ATP_BS"/>
</dbReference>
<keyword evidence="2" id="KW-1003">Cell membrane</keyword>